<evidence type="ECO:0000256" key="2">
    <source>
        <dbReference type="ARBA" id="ARBA00009540"/>
    </source>
</evidence>
<sequence length="170" mass="18313">LPALARLPRTWSLLYSLDQHGISLATLYRKCEAALDARRTSGNNTGALVVIKDGSGTVFGAWVGDGIHPSKGQGFYGSGESFLWKKVEGGKCRVYKWTGKNNYVTLCEPEYISFGGGDGQYGIYLDESLFDGSSARCPTFDNDPLCSPGARKGRAVQFECVGLEVWGVGA</sequence>
<comment type="subcellular location">
    <subcellularLocation>
        <location evidence="1">Mitochondrion</location>
    </subcellularLocation>
</comment>
<dbReference type="Pfam" id="PF07534">
    <property type="entry name" value="TLD"/>
    <property type="match status" value="1"/>
</dbReference>
<dbReference type="AlphaFoldDB" id="D8PUH7"/>
<dbReference type="OrthoDB" id="26679at2759"/>
<reference evidence="6 7" key="1">
    <citation type="journal article" date="2010" name="Nat. Biotechnol.">
        <title>Genome sequence of the model mushroom Schizophyllum commune.</title>
        <authorList>
            <person name="Ohm R.A."/>
            <person name="de Jong J.F."/>
            <person name="Lugones L.G."/>
            <person name="Aerts A."/>
            <person name="Kothe E."/>
            <person name="Stajich J.E."/>
            <person name="de Vries R.P."/>
            <person name="Record E."/>
            <person name="Levasseur A."/>
            <person name="Baker S.E."/>
            <person name="Bartholomew K.A."/>
            <person name="Coutinho P.M."/>
            <person name="Erdmann S."/>
            <person name="Fowler T.J."/>
            <person name="Gathman A.C."/>
            <person name="Lombard V."/>
            <person name="Henrissat B."/>
            <person name="Knabe N."/>
            <person name="Kuees U."/>
            <person name="Lilly W.W."/>
            <person name="Lindquist E."/>
            <person name="Lucas S."/>
            <person name="Magnuson J.K."/>
            <person name="Piumi F."/>
            <person name="Raudaskoski M."/>
            <person name="Salamov A."/>
            <person name="Schmutz J."/>
            <person name="Schwarze F.W.M.R."/>
            <person name="vanKuyk P.A."/>
            <person name="Horton J.S."/>
            <person name="Grigoriev I.V."/>
            <person name="Woesten H.A.B."/>
        </authorList>
    </citation>
    <scope>NUCLEOTIDE SEQUENCE [LARGE SCALE GENOMIC DNA]</scope>
    <source>
        <strain evidence="7">H4-8 / FGSC 9210</strain>
    </source>
</reference>
<dbReference type="Proteomes" id="UP000007431">
    <property type="component" value="Unassembled WGS sequence"/>
</dbReference>
<dbReference type="OMA" id="HYGLWCD"/>
<evidence type="ECO:0000256" key="3">
    <source>
        <dbReference type="ARBA" id="ARBA00023128"/>
    </source>
</evidence>
<dbReference type="PANTHER" id="PTHR23354">
    <property type="entry name" value="NUCLEOLAR PROTEIN 7/ESTROGEN RECEPTOR COACTIVATOR-RELATED"/>
    <property type="match status" value="1"/>
</dbReference>
<dbReference type="FunCoup" id="D8PUH7">
    <property type="interactions" value="182"/>
</dbReference>
<dbReference type="GeneID" id="9595255"/>
<dbReference type="eggNOG" id="KOG2372">
    <property type="taxonomic scope" value="Eukaryota"/>
</dbReference>
<evidence type="ECO:0000313" key="7">
    <source>
        <dbReference type="Proteomes" id="UP000007431"/>
    </source>
</evidence>
<dbReference type="VEuPathDB" id="FungiDB:SCHCODRAFT_02484782"/>
<evidence type="ECO:0000259" key="5">
    <source>
        <dbReference type="PROSITE" id="PS51886"/>
    </source>
</evidence>
<dbReference type="GO" id="GO:0005739">
    <property type="term" value="C:mitochondrion"/>
    <property type="evidence" value="ECO:0007669"/>
    <property type="project" value="UniProtKB-SubCell"/>
</dbReference>
<evidence type="ECO:0000313" key="6">
    <source>
        <dbReference type="EMBL" id="EFJ00723.1"/>
    </source>
</evidence>
<dbReference type="HOGENOM" id="CLU_029204_0_0_1"/>
<dbReference type="InParanoid" id="D8PUH7"/>
<evidence type="ECO:0000256" key="1">
    <source>
        <dbReference type="ARBA" id="ARBA00004173"/>
    </source>
</evidence>
<feature type="domain" description="TLDc" evidence="5">
    <location>
        <begin position="1"/>
        <end position="169"/>
    </location>
</feature>
<dbReference type="PROSITE" id="PS51886">
    <property type="entry name" value="TLDC"/>
    <property type="match status" value="1"/>
</dbReference>
<dbReference type="STRING" id="578458.D8PUH7"/>
<accession>D8PUH7</accession>
<comment type="similarity">
    <text evidence="2">Belongs to the OXR1 family.</text>
</comment>
<feature type="non-terminal residue" evidence="6">
    <location>
        <position position="1"/>
    </location>
</feature>
<dbReference type="EMBL" id="GL377303">
    <property type="protein sequence ID" value="EFJ00723.1"/>
    <property type="molecule type" value="Genomic_DNA"/>
</dbReference>
<dbReference type="PANTHER" id="PTHR23354:SF62">
    <property type="entry name" value="MUSTARD, ISOFORM V"/>
    <property type="match status" value="1"/>
</dbReference>
<dbReference type="GO" id="GO:0006979">
    <property type="term" value="P:response to oxidative stress"/>
    <property type="evidence" value="ECO:0007669"/>
    <property type="project" value="TreeGrafter"/>
</dbReference>
<dbReference type="GO" id="GO:0005634">
    <property type="term" value="C:nucleus"/>
    <property type="evidence" value="ECO:0007669"/>
    <property type="project" value="TreeGrafter"/>
</dbReference>
<gene>
    <name evidence="6" type="ORF">SCHCODRAFT_50413</name>
</gene>
<organism evidence="7">
    <name type="scientific">Schizophyllum commune (strain H4-8 / FGSC 9210)</name>
    <name type="common">Split gill fungus</name>
    <dbReference type="NCBI Taxonomy" id="578458"/>
    <lineage>
        <taxon>Eukaryota</taxon>
        <taxon>Fungi</taxon>
        <taxon>Dikarya</taxon>
        <taxon>Basidiomycota</taxon>
        <taxon>Agaricomycotina</taxon>
        <taxon>Agaricomycetes</taxon>
        <taxon>Agaricomycetidae</taxon>
        <taxon>Agaricales</taxon>
        <taxon>Schizophyllaceae</taxon>
        <taxon>Schizophyllum</taxon>
    </lineage>
</organism>
<dbReference type="KEGG" id="scm:SCHCO_02484782"/>
<dbReference type="RefSeq" id="XP_003035625.1">
    <property type="nucleotide sequence ID" value="XM_003035579.1"/>
</dbReference>
<keyword evidence="7" id="KW-1185">Reference proteome</keyword>
<name>D8PUH7_SCHCM</name>
<protein>
    <recommendedName>
        <fullName evidence="4">Oxidation resistance protein 1</fullName>
    </recommendedName>
</protein>
<proteinExistence type="inferred from homology"/>
<dbReference type="InterPro" id="IPR006571">
    <property type="entry name" value="TLDc_dom"/>
</dbReference>
<dbReference type="SMART" id="SM00584">
    <property type="entry name" value="TLDc"/>
    <property type="match status" value="1"/>
</dbReference>
<evidence type="ECO:0000256" key="4">
    <source>
        <dbReference type="ARBA" id="ARBA00040604"/>
    </source>
</evidence>
<keyword evidence="3" id="KW-0496">Mitochondrion</keyword>